<name>A0A1I0X1I2_9FIRM</name>
<dbReference type="SUPFAM" id="SSF90123">
    <property type="entry name" value="ABC transporter transmembrane region"/>
    <property type="match status" value="1"/>
</dbReference>
<protein>
    <submittedName>
        <fullName evidence="12">ATP-binding cassette, subfamily B</fullName>
    </submittedName>
</protein>
<keyword evidence="7 9" id="KW-1133">Transmembrane helix</keyword>
<dbReference type="Gene3D" id="3.40.50.300">
    <property type="entry name" value="P-loop containing nucleotide triphosphate hydrolases"/>
    <property type="match status" value="1"/>
</dbReference>
<dbReference type="InterPro" id="IPR036640">
    <property type="entry name" value="ABC1_TM_sf"/>
</dbReference>
<keyword evidence="8 9" id="KW-0472">Membrane</keyword>
<keyword evidence="6 12" id="KW-0067">ATP-binding</keyword>
<dbReference type="InterPro" id="IPR003439">
    <property type="entry name" value="ABC_transporter-like_ATP-bd"/>
</dbReference>
<feature type="transmembrane region" description="Helical" evidence="9">
    <location>
        <begin position="246"/>
        <end position="264"/>
    </location>
</feature>
<evidence type="ECO:0000256" key="6">
    <source>
        <dbReference type="ARBA" id="ARBA00022840"/>
    </source>
</evidence>
<dbReference type="FunFam" id="3.40.50.300:FF:000221">
    <property type="entry name" value="Multidrug ABC transporter ATP-binding protein"/>
    <property type="match status" value="1"/>
</dbReference>
<accession>A0A1I0X1I2</accession>
<dbReference type="AlphaFoldDB" id="A0A1I0X1I2"/>
<dbReference type="PROSITE" id="PS50929">
    <property type="entry name" value="ABC_TM1F"/>
    <property type="match status" value="1"/>
</dbReference>
<comment type="subcellular location">
    <subcellularLocation>
        <location evidence="1">Cell membrane</location>
        <topology evidence="1">Multi-pass membrane protein</topology>
    </subcellularLocation>
</comment>
<evidence type="ECO:0000256" key="3">
    <source>
        <dbReference type="ARBA" id="ARBA00022475"/>
    </source>
</evidence>
<feature type="domain" description="ABC transporter" evidence="10">
    <location>
        <begin position="333"/>
        <end position="569"/>
    </location>
</feature>
<dbReference type="GO" id="GO:0005886">
    <property type="term" value="C:plasma membrane"/>
    <property type="evidence" value="ECO:0007669"/>
    <property type="project" value="UniProtKB-SubCell"/>
</dbReference>
<dbReference type="PROSITE" id="PS00211">
    <property type="entry name" value="ABC_TRANSPORTER_1"/>
    <property type="match status" value="1"/>
</dbReference>
<dbReference type="RefSeq" id="WP_092871213.1">
    <property type="nucleotide sequence ID" value="NZ_FOJY01000005.1"/>
</dbReference>
<dbReference type="PANTHER" id="PTHR43394:SF1">
    <property type="entry name" value="ATP-BINDING CASSETTE SUB-FAMILY B MEMBER 10, MITOCHONDRIAL"/>
    <property type="match status" value="1"/>
</dbReference>
<feature type="transmembrane region" description="Helical" evidence="9">
    <location>
        <begin position="134"/>
        <end position="152"/>
    </location>
</feature>
<dbReference type="EMBL" id="FOJY01000005">
    <property type="protein sequence ID" value="SFA94226.1"/>
    <property type="molecule type" value="Genomic_DNA"/>
</dbReference>
<evidence type="ECO:0000259" key="10">
    <source>
        <dbReference type="PROSITE" id="PS50893"/>
    </source>
</evidence>
<dbReference type="GO" id="GO:0005524">
    <property type="term" value="F:ATP binding"/>
    <property type="evidence" value="ECO:0007669"/>
    <property type="project" value="UniProtKB-KW"/>
</dbReference>
<keyword evidence="5" id="KW-0547">Nucleotide-binding</keyword>
<feature type="transmembrane region" description="Helical" evidence="9">
    <location>
        <begin position="21"/>
        <end position="40"/>
    </location>
</feature>
<dbReference type="PROSITE" id="PS50893">
    <property type="entry name" value="ABC_TRANSPORTER_2"/>
    <property type="match status" value="1"/>
</dbReference>
<evidence type="ECO:0000259" key="11">
    <source>
        <dbReference type="PROSITE" id="PS50929"/>
    </source>
</evidence>
<feature type="transmembrane region" description="Helical" evidence="9">
    <location>
        <begin position="158"/>
        <end position="179"/>
    </location>
</feature>
<evidence type="ECO:0000256" key="4">
    <source>
        <dbReference type="ARBA" id="ARBA00022692"/>
    </source>
</evidence>
<dbReference type="OrthoDB" id="9762778at2"/>
<dbReference type="InterPro" id="IPR003593">
    <property type="entry name" value="AAA+_ATPase"/>
</dbReference>
<dbReference type="GO" id="GO:0015421">
    <property type="term" value="F:ABC-type oligopeptide transporter activity"/>
    <property type="evidence" value="ECO:0007669"/>
    <property type="project" value="TreeGrafter"/>
</dbReference>
<dbReference type="Pfam" id="PF00664">
    <property type="entry name" value="ABC_membrane"/>
    <property type="match status" value="1"/>
</dbReference>
<dbReference type="CDD" id="cd18548">
    <property type="entry name" value="ABC_6TM_Tm287_like"/>
    <property type="match status" value="1"/>
</dbReference>
<feature type="domain" description="ABC transmembrane type-1" evidence="11">
    <location>
        <begin position="17"/>
        <end position="299"/>
    </location>
</feature>
<dbReference type="STRING" id="1120918.SAMN05216249_105106"/>
<keyword evidence="4 9" id="KW-0812">Transmembrane</keyword>
<dbReference type="SUPFAM" id="SSF52540">
    <property type="entry name" value="P-loop containing nucleoside triphosphate hydrolases"/>
    <property type="match status" value="1"/>
</dbReference>
<keyword evidence="2" id="KW-0813">Transport</keyword>
<dbReference type="PANTHER" id="PTHR43394">
    <property type="entry name" value="ATP-DEPENDENT PERMEASE MDL1, MITOCHONDRIAL"/>
    <property type="match status" value="1"/>
</dbReference>
<dbReference type="SMART" id="SM00382">
    <property type="entry name" value="AAA"/>
    <property type="match status" value="1"/>
</dbReference>
<sequence>MVKKILSCLGEYKKYAILTPVIIVGEVIMETLIPMVMAQMVDRGVANKDMSFILKMGALMILMAVISLTCGVLAGKFAATASMGLAKGIRKKEFYNISNFAFSNIDKIGTASLITRLTTDVTNTQNAFQMIIRMAVRAPLMFISATVMAVLINAKLSLIVAVAIPFLSFVLYFIATSAYPRFMEMLSKYDKLNARVQENLIAIRVVKSFVRGDYECEEFEKAADAVRNAQLRAERVVIWNMPAMQFSMYACTIAVSYFGGVMIIGGSFKVGALMSFVSYILQILLSLMMISMMFVMLVLSRASIQRIGEVLEEESDIKDDKGNEELKVEDGSIKFKDVAFSYANDPGNLTLESIDFEIKSGETIGIIGGTGSAKTSLVQLIPRLYDVIKGQVIVGGHDVREYKLNNLRDEVAMVLQKNVLFSGTIEDNLRWGDKNASMNEIEEACKAACAHDFIMEFPNGYKTDLGQGGVNVSGGQKQRICIARALLKKPKIIILDDSTSAVDTATDAHIRQAFKEKLSDTTTIIIAQRISSVADADRIIVLDQGKINAIGTHEELLKSNEIYKEVYESQQKGAA</sequence>
<organism evidence="12 13">
    <name type="scientific">Acetitomaculum ruminis DSM 5522</name>
    <dbReference type="NCBI Taxonomy" id="1120918"/>
    <lineage>
        <taxon>Bacteria</taxon>
        <taxon>Bacillati</taxon>
        <taxon>Bacillota</taxon>
        <taxon>Clostridia</taxon>
        <taxon>Lachnospirales</taxon>
        <taxon>Lachnospiraceae</taxon>
        <taxon>Acetitomaculum</taxon>
    </lineage>
</organism>
<evidence type="ECO:0000256" key="1">
    <source>
        <dbReference type="ARBA" id="ARBA00004651"/>
    </source>
</evidence>
<evidence type="ECO:0000313" key="13">
    <source>
        <dbReference type="Proteomes" id="UP000198838"/>
    </source>
</evidence>
<evidence type="ECO:0000256" key="8">
    <source>
        <dbReference type="ARBA" id="ARBA00023136"/>
    </source>
</evidence>
<feature type="transmembrane region" description="Helical" evidence="9">
    <location>
        <begin position="276"/>
        <end position="299"/>
    </location>
</feature>
<evidence type="ECO:0000256" key="7">
    <source>
        <dbReference type="ARBA" id="ARBA00022989"/>
    </source>
</evidence>
<gene>
    <name evidence="12" type="ORF">SAMN05216249_105106</name>
</gene>
<dbReference type="InterPro" id="IPR011527">
    <property type="entry name" value="ABC1_TM_dom"/>
</dbReference>
<evidence type="ECO:0000256" key="2">
    <source>
        <dbReference type="ARBA" id="ARBA00022448"/>
    </source>
</evidence>
<dbReference type="Proteomes" id="UP000198838">
    <property type="component" value="Unassembled WGS sequence"/>
</dbReference>
<dbReference type="GO" id="GO:0016887">
    <property type="term" value="F:ATP hydrolysis activity"/>
    <property type="evidence" value="ECO:0007669"/>
    <property type="project" value="InterPro"/>
</dbReference>
<dbReference type="Pfam" id="PF00005">
    <property type="entry name" value="ABC_tran"/>
    <property type="match status" value="1"/>
</dbReference>
<reference evidence="12 13" key="1">
    <citation type="submission" date="2016-10" db="EMBL/GenBank/DDBJ databases">
        <authorList>
            <person name="de Groot N.N."/>
        </authorList>
    </citation>
    <scope>NUCLEOTIDE SEQUENCE [LARGE SCALE GENOMIC DNA]</scope>
    <source>
        <strain evidence="12 13">DSM 5522</strain>
    </source>
</reference>
<feature type="transmembrane region" description="Helical" evidence="9">
    <location>
        <begin position="52"/>
        <end position="74"/>
    </location>
</feature>
<dbReference type="Gene3D" id="1.20.1560.10">
    <property type="entry name" value="ABC transporter type 1, transmembrane domain"/>
    <property type="match status" value="1"/>
</dbReference>
<evidence type="ECO:0000256" key="9">
    <source>
        <dbReference type="SAM" id="Phobius"/>
    </source>
</evidence>
<keyword evidence="13" id="KW-1185">Reference proteome</keyword>
<dbReference type="InterPro" id="IPR017871">
    <property type="entry name" value="ABC_transporter-like_CS"/>
</dbReference>
<dbReference type="InterPro" id="IPR027417">
    <property type="entry name" value="P-loop_NTPase"/>
</dbReference>
<evidence type="ECO:0000256" key="5">
    <source>
        <dbReference type="ARBA" id="ARBA00022741"/>
    </source>
</evidence>
<keyword evidence="3" id="KW-1003">Cell membrane</keyword>
<proteinExistence type="predicted"/>
<evidence type="ECO:0000313" key="12">
    <source>
        <dbReference type="EMBL" id="SFA94226.1"/>
    </source>
</evidence>
<dbReference type="InterPro" id="IPR039421">
    <property type="entry name" value="Type_1_exporter"/>
</dbReference>